<dbReference type="EMBL" id="MNPJ01000019">
    <property type="protein sequence ID" value="OQS54596.1"/>
    <property type="molecule type" value="Genomic_DNA"/>
</dbReference>
<keyword evidence="3" id="KW-1185">Reference proteome</keyword>
<feature type="compositionally biased region" description="Basic and acidic residues" evidence="1">
    <location>
        <begin position="9"/>
        <end position="23"/>
    </location>
</feature>
<gene>
    <name evidence="2" type="ORF">EHP00_101</name>
</gene>
<feature type="compositionally biased region" description="Polar residues" evidence="1">
    <location>
        <begin position="32"/>
        <end position="45"/>
    </location>
</feature>
<organism evidence="2 3">
    <name type="scientific">Ecytonucleospora hepatopenaei</name>
    <dbReference type="NCBI Taxonomy" id="646526"/>
    <lineage>
        <taxon>Eukaryota</taxon>
        <taxon>Fungi</taxon>
        <taxon>Fungi incertae sedis</taxon>
        <taxon>Microsporidia</taxon>
        <taxon>Enterocytozoonidae</taxon>
        <taxon>Ecytonucleospora</taxon>
    </lineage>
</organism>
<feature type="region of interest" description="Disordered" evidence="1">
    <location>
        <begin position="1"/>
        <end position="45"/>
    </location>
</feature>
<dbReference type="AlphaFoldDB" id="A0A1W0E5W0"/>
<name>A0A1W0E5W0_9MICR</name>
<proteinExistence type="predicted"/>
<sequence>MSMSNTRVNDMKEVVTHSSEHNDKVKKKNSIRTENSQLEQTSSDVASLNKISVESMLKIDAVVGLLLLRYGSSKKEHYQKELKQKNSKNKLNF</sequence>
<reference evidence="2 3" key="1">
    <citation type="journal article" date="2017" name="Environ. Microbiol.">
        <title>Decay of the glycolytic pathway and adaptation to intranuclear parasitism within Enterocytozoonidae microsporidia.</title>
        <authorList>
            <person name="Wiredu Boakye D."/>
            <person name="Jaroenlak P."/>
            <person name="Prachumwat A."/>
            <person name="Williams T.A."/>
            <person name="Bateman K.S."/>
            <person name="Itsathitphaisarn O."/>
            <person name="Sritunyalucksana K."/>
            <person name="Paszkiewicz K.H."/>
            <person name="Moore K.A."/>
            <person name="Stentiford G.D."/>
            <person name="Williams B.A."/>
        </authorList>
    </citation>
    <scope>NUCLEOTIDE SEQUENCE [LARGE SCALE GENOMIC DNA]</scope>
    <source>
        <strain evidence="2 3">TH1</strain>
    </source>
</reference>
<accession>A0A1W0E5W0</accession>
<protein>
    <submittedName>
        <fullName evidence="2">Uncharacterized protein</fullName>
    </submittedName>
</protein>
<dbReference type="Proteomes" id="UP000192758">
    <property type="component" value="Unassembled WGS sequence"/>
</dbReference>
<dbReference type="VEuPathDB" id="MicrosporidiaDB:EHP00_101"/>
<evidence type="ECO:0000313" key="2">
    <source>
        <dbReference type="EMBL" id="OQS54596.1"/>
    </source>
</evidence>
<comment type="caution">
    <text evidence="2">The sequence shown here is derived from an EMBL/GenBank/DDBJ whole genome shotgun (WGS) entry which is preliminary data.</text>
</comment>
<evidence type="ECO:0000256" key="1">
    <source>
        <dbReference type="SAM" id="MobiDB-lite"/>
    </source>
</evidence>
<evidence type="ECO:0000313" key="3">
    <source>
        <dbReference type="Proteomes" id="UP000192758"/>
    </source>
</evidence>